<accession>A0A143YFC4</accession>
<dbReference type="InterPro" id="IPR037158">
    <property type="entry name" value="Thr_synth_N_sf"/>
</dbReference>
<organism evidence="8 10">
    <name type="scientific">Trichococcus ilyis</name>
    <dbReference type="NCBI Taxonomy" id="640938"/>
    <lineage>
        <taxon>Bacteria</taxon>
        <taxon>Bacillati</taxon>
        <taxon>Bacillota</taxon>
        <taxon>Bacilli</taxon>
        <taxon>Lactobacillales</taxon>
        <taxon>Carnobacteriaceae</taxon>
        <taxon>Trichococcus</taxon>
    </lineage>
</organism>
<dbReference type="RefSeq" id="WP_068621487.1">
    <property type="nucleotide sequence ID" value="NZ_FJNB01000003.1"/>
</dbReference>
<evidence type="ECO:0000313" key="9">
    <source>
        <dbReference type="EMBL" id="SEI66289.1"/>
    </source>
</evidence>
<dbReference type="EMBL" id="FJNB01000003">
    <property type="protein sequence ID" value="CZQ87807.1"/>
    <property type="molecule type" value="Genomic_DNA"/>
</dbReference>
<dbReference type="Gene3D" id="3.90.1380.10">
    <property type="entry name" value="Threonine synthase, N-terminal domain"/>
    <property type="match status" value="1"/>
</dbReference>
<evidence type="ECO:0000259" key="7">
    <source>
        <dbReference type="Pfam" id="PF14821"/>
    </source>
</evidence>
<evidence type="ECO:0000256" key="3">
    <source>
        <dbReference type="ARBA" id="ARBA00022898"/>
    </source>
</evidence>
<evidence type="ECO:0000313" key="11">
    <source>
        <dbReference type="Proteomes" id="UP000199280"/>
    </source>
</evidence>
<dbReference type="Gene3D" id="3.40.50.1100">
    <property type="match status" value="2"/>
</dbReference>
<keyword evidence="11" id="KW-1185">Reference proteome</keyword>
<dbReference type="Pfam" id="PF00291">
    <property type="entry name" value="PALP"/>
    <property type="match status" value="1"/>
</dbReference>
<feature type="domain" description="Tryptophan synthase beta chain-like PALP" evidence="6">
    <location>
        <begin position="101"/>
        <end position="419"/>
    </location>
</feature>
<dbReference type="AlphaFoldDB" id="A0A143YFC4"/>
<dbReference type="InterPro" id="IPR036052">
    <property type="entry name" value="TrpB-like_PALP_sf"/>
</dbReference>
<feature type="domain" description="Threonine synthase N-terminal" evidence="7">
    <location>
        <begin position="3"/>
        <end position="79"/>
    </location>
</feature>
<evidence type="ECO:0000313" key="8">
    <source>
        <dbReference type="EMBL" id="CZQ87807.1"/>
    </source>
</evidence>
<reference evidence="8 10" key="1">
    <citation type="submission" date="2016-02" db="EMBL/GenBank/DDBJ databases">
        <authorList>
            <person name="Wen L."/>
            <person name="He K."/>
            <person name="Yang H."/>
        </authorList>
    </citation>
    <scope>NUCLEOTIDE SEQUENCE [LARGE SCALE GENOMIC DNA]</scope>
    <source>
        <strain evidence="8">Trichococcus_R210</strain>
    </source>
</reference>
<dbReference type="EC" id="4.2.3.1" evidence="4"/>
<protein>
    <recommendedName>
        <fullName evidence="4">Threonine synthase</fullName>
        <ecNumber evidence="4">4.2.3.1</ecNumber>
    </recommendedName>
</protein>
<comment type="cofactor">
    <cofactor evidence="1 5">
        <name>pyridoxal 5'-phosphate</name>
        <dbReference type="ChEBI" id="CHEBI:597326"/>
    </cofactor>
</comment>
<evidence type="ECO:0000256" key="1">
    <source>
        <dbReference type="ARBA" id="ARBA00001933"/>
    </source>
</evidence>
<dbReference type="GO" id="GO:0009088">
    <property type="term" value="P:threonine biosynthetic process"/>
    <property type="evidence" value="ECO:0007669"/>
    <property type="project" value="UniProtKB-UniRule"/>
</dbReference>
<feature type="modified residue" description="N6-(pyridoxal phosphate)lysine" evidence="5">
    <location>
        <position position="111"/>
    </location>
</feature>
<dbReference type="Proteomes" id="UP000076878">
    <property type="component" value="Unassembled WGS sequence"/>
</dbReference>
<dbReference type="NCBIfam" id="TIGR00260">
    <property type="entry name" value="thrC"/>
    <property type="match status" value="1"/>
</dbReference>
<reference evidence="9 11" key="2">
    <citation type="submission" date="2016-10" db="EMBL/GenBank/DDBJ databases">
        <authorList>
            <person name="Varghese N."/>
            <person name="Submissions S."/>
        </authorList>
    </citation>
    <scope>NUCLEOTIDE SEQUENCE [LARGE SCALE GENOMIC DNA]</scope>
    <source>
        <strain evidence="9 11">DSM 22150</strain>
    </source>
</reference>
<comment type="similarity">
    <text evidence="2">Belongs to the threonine synthase family.</text>
</comment>
<dbReference type="GO" id="GO:0004795">
    <property type="term" value="F:threonine synthase activity"/>
    <property type="evidence" value="ECO:0007669"/>
    <property type="project" value="UniProtKB-UniRule"/>
</dbReference>
<evidence type="ECO:0000256" key="4">
    <source>
        <dbReference type="NCBIfam" id="TIGR00260"/>
    </source>
</evidence>
<evidence type="ECO:0000256" key="2">
    <source>
        <dbReference type="ARBA" id="ARBA00005517"/>
    </source>
</evidence>
<dbReference type="STRING" id="640938.TR210_640"/>
<name>A0A143YFC4_9LACT</name>
<dbReference type="Proteomes" id="UP000199280">
    <property type="component" value="Unassembled WGS sequence"/>
</dbReference>
<dbReference type="GO" id="GO:0005737">
    <property type="term" value="C:cytoplasm"/>
    <property type="evidence" value="ECO:0007669"/>
    <property type="project" value="TreeGrafter"/>
</dbReference>
<dbReference type="PANTHER" id="PTHR43515">
    <property type="entry name" value="THREONINE SYNTHASE-LIKE 1"/>
    <property type="match status" value="1"/>
</dbReference>
<dbReference type="SUPFAM" id="SSF53686">
    <property type="entry name" value="Tryptophan synthase beta subunit-like PLP-dependent enzymes"/>
    <property type="match status" value="1"/>
</dbReference>
<dbReference type="OrthoDB" id="9763107at2"/>
<sequence length="495" mass="54175">MTTYHSTRNAEKTLTASQAILQGIAPDGGLYVPDHIPALDIALDRLADMTYQELAYEVMQKFFDDFTEEELKHCVNAAYDDKFDDASIVPLVKAGGNHYLELFHGPTIAFKDMALSILPYLMTTSAKKNGSTKEIVILTATSGDTGKAALDGFADVPNTRIIVFYPKNGVSAIQEKQMVTQKGANTSVVAIDGNFDDAQTNVKNMFGNADLAARLDEAGFQFSSANSINIGRLIPQVVYYVYAYGQMVKQGAIAAGEPMNVVVPTGNFGNILAAYFAKQMGLPIQKLIIASNENKVLVDFFETGAYDRNRDFILTTSPSMDILVSSNLERLLYLMADESTEAVQAFMNDLKEIGRYEVTEAMREKAKDFYADYAKEEEVTAQIAALYHADGYVIDPHTAVAAHVANTYVAETDDHTPIVIASTASPYKFPQAVLDAIDPEFADASMEEMLDRLKELSGVAFPPAIEELLHAEVRHNTVVAADDMQKSVETILGLN</sequence>
<evidence type="ECO:0000259" key="6">
    <source>
        <dbReference type="Pfam" id="PF00291"/>
    </source>
</evidence>
<gene>
    <name evidence="9" type="ORF">SAMN05216375_102116</name>
    <name evidence="8" type="ORF">TR210_640</name>
</gene>
<evidence type="ECO:0000256" key="5">
    <source>
        <dbReference type="PIRSR" id="PIRSR604450-51"/>
    </source>
</evidence>
<keyword evidence="3 5" id="KW-0663">Pyridoxal phosphate</keyword>
<dbReference type="Pfam" id="PF14821">
    <property type="entry name" value="Thr_synth_N"/>
    <property type="match status" value="1"/>
</dbReference>
<dbReference type="InterPro" id="IPR029144">
    <property type="entry name" value="Thr_synth_N"/>
</dbReference>
<dbReference type="CDD" id="cd01560">
    <property type="entry name" value="Thr-synth_2"/>
    <property type="match status" value="1"/>
</dbReference>
<proteinExistence type="inferred from homology"/>
<dbReference type="EMBL" id="FNYT01000002">
    <property type="protein sequence ID" value="SEI66289.1"/>
    <property type="molecule type" value="Genomic_DNA"/>
</dbReference>
<dbReference type="InterPro" id="IPR001926">
    <property type="entry name" value="TrpB-like_PALP"/>
</dbReference>
<dbReference type="PANTHER" id="PTHR43515:SF1">
    <property type="entry name" value="THREONINE SYNTHASE-LIKE 1"/>
    <property type="match status" value="1"/>
</dbReference>
<evidence type="ECO:0000313" key="10">
    <source>
        <dbReference type="Proteomes" id="UP000076878"/>
    </source>
</evidence>
<dbReference type="InterPro" id="IPR004450">
    <property type="entry name" value="Thr_synthase-like"/>
</dbReference>